<proteinExistence type="predicted"/>
<sequence length="157" mass="17400">VKIIIIFCGIMSAFTQLHCGGRTCPQYGKCCDWVPFYCANYKRRDDGTCADNTDTLYEVLFRTVIAVADARPSARISQRIPRGHAVNHCRGAVDDLNTALNAAICDGDLRKIVIDAFTRAKMIASNIDRARDEDGLAILEASKAVRHSQHDHVCQCK</sequence>
<evidence type="ECO:0000313" key="3">
    <source>
        <dbReference type="Proteomes" id="UP000663860"/>
    </source>
</evidence>
<feature type="non-terminal residue" evidence="2">
    <location>
        <position position="1"/>
    </location>
</feature>
<protein>
    <recommendedName>
        <fullName evidence="4">Secreted protein</fullName>
    </recommendedName>
</protein>
<gene>
    <name evidence="2" type="ORF">IZO911_LOCUS39324</name>
</gene>
<dbReference type="Proteomes" id="UP000663860">
    <property type="component" value="Unassembled WGS sequence"/>
</dbReference>
<feature type="signal peptide" evidence="1">
    <location>
        <begin position="1"/>
        <end position="15"/>
    </location>
</feature>
<dbReference type="AlphaFoldDB" id="A0A815KUG9"/>
<organism evidence="2 3">
    <name type="scientific">Adineta steineri</name>
    <dbReference type="NCBI Taxonomy" id="433720"/>
    <lineage>
        <taxon>Eukaryota</taxon>
        <taxon>Metazoa</taxon>
        <taxon>Spiralia</taxon>
        <taxon>Gnathifera</taxon>
        <taxon>Rotifera</taxon>
        <taxon>Eurotatoria</taxon>
        <taxon>Bdelloidea</taxon>
        <taxon>Adinetida</taxon>
        <taxon>Adinetidae</taxon>
        <taxon>Adineta</taxon>
    </lineage>
</organism>
<feature type="chain" id="PRO_5032584549" description="Secreted protein" evidence="1">
    <location>
        <begin position="16"/>
        <end position="157"/>
    </location>
</feature>
<dbReference type="EMBL" id="CAJNOE010001182">
    <property type="protein sequence ID" value="CAF1397892.1"/>
    <property type="molecule type" value="Genomic_DNA"/>
</dbReference>
<comment type="caution">
    <text evidence="2">The sequence shown here is derived from an EMBL/GenBank/DDBJ whole genome shotgun (WGS) entry which is preliminary data.</text>
</comment>
<reference evidence="2" key="1">
    <citation type="submission" date="2021-02" db="EMBL/GenBank/DDBJ databases">
        <authorList>
            <person name="Nowell W R."/>
        </authorList>
    </citation>
    <scope>NUCLEOTIDE SEQUENCE</scope>
</reference>
<name>A0A815KUG9_9BILA</name>
<evidence type="ECO:0000256" key="1">
    <source>
        <dbReference type="SAM" id="SignalP"/>
    </source>
</evidence>
<accession>A0A815KUG9</accession>
<evidence type="ECO:0008006" key="4">
    <source>
        <dbReference type="Google" id="ProtNLM"/>
    </source>
</evidence>
<keyword evidence="1" id="KW-0732">Signal</keyword>
<evidence type="ECO:0000313" key="2">
    <source>
        <dbReference type="EMBL" id="CAF1397892.1"/>
    </source>
</evidence>